<proteinExistence type="predicted"/>
<name>A0A179GXR0_PURLI</name>
<evidence type="ECO:0000313" key="2">
    <source>
        <dbReference type="EMBL" id="OAQ82747.1"/>
    </source>
</evidence>
<gene>
    <name evidence="2" type="ORF">VFPFJ_08550</name>
</gene>
<comment type="caution">
    <text evidence="2">The sequence shown here is derived from an EMBL/GenBank/DDBJ whole genome shotgun (WGS) entry which is preliminary data.</text>
</comment>
<evidence type="ECO:0000256" key="1">
    <source>
        <dbReference type="SAM" id="MobiDB-lite"/>
    </source>
</evidence>
<dbReference type="EMBL" id="LSBI01000008">
    <property type="protein sequence ID" value="OAQ82747.1"/>
    <property type="molecule type" value="Genomic_DNA"/>
</dbReference>
<dbReference type="AlphaFoldDB" id="A0A179GXR0"/>
<feature type="region of interest" description="Disordered" evidence="1">
    <location>
        <begin position="1"/>
        <end position="31"/>
    </location>
</feature>
<accession>A0A179GXR0</accession>
<reference evidence="2 3" key="1">
    <citation type="submission" date="2016-02" db="EMBL/GenBank/DDBJ databases">
        <title>Biosynthesis of antibiotic leucinostatins and their inhibition on Phytophthora in bio-control Purpureocillium lilacinum.</title>
        <authorList>
            <person name="Wang G."/>
            <person name="Liu Z."/>
            <person name="Lin R."/>
            <person name="Li E."/>
            <person name="Mao Z."/>
            <person name="Ling J."/>
            <person name="Yin W."/>
            <person name="Xie B."/>
        </authorList>
    </citation>
    <scope>NUCLEOTIDE SEQUENCE [LARGE SCALE GENOMIC DNA]</scope>
    <source>
        <strain evidence="2">PLFJ-1</strain>
    </source>
</reference>
<organism evidence="2 3">
    <name type="scientific">Purpureocillium lilacinum</name>
    <name type="common">Paecilomyces lilacinus</name>
    <dbReference type="NCBI Taxonomy" id="33203"/>
    <lineage>
        <taxon>Eukaryota</taxon>
        <taxon>Fungi</taxon>
        <taxon>Dikarya</taxon>
        <taxon>Ascomycota</taxon>
        <taxon>Pezizomycotina</taxon>
        <taxon>Sordariomycetes</taxon>
        <taxon>Hypocreomycetidae</taxon>
        <taxon>Hypocreales</taxon>
        <taxon>Ophiocordycipitaceae</taxon>
        <taxon>Purpureocillium</taxon>
    </lineage>
</organism>
<evidence type="ECO:0000313" key="3">
    <source>
        <dbReference type="Proteomes" id="UP000078340"/>
    </source>
</evidence>
<dbReference type="Proteomes" id="UP000078340">
    <property type="component" value="Unassembled WGS sequence"/>
</dbReference>
<protein>
    <submittedName>
        <fullName evidence="2">Uncharacterized protein</fullName>
    </submittedName>
</protein>
<sequence>MRPLQGWRGKNEGKKVQGVRMNPDPGLTSPWSPSLSLSVHIARTRYVPLCECSCCKMHAITETQFDL</sequence>